<evidence type="ECO:0008006" key="3">
    <source>
        <dbReference type="Google" id="ProtNLM"/>
    </source>
</evidence>
<comment type="caution">
    <text evidence="1">The sequence shown here is derived from an EMBL/GenBank/DDBJ whole genome shotgun (WGS) entry which is preliminary data.</text>
</comment>
<dbReference type="InterPro" id="IPR011990">
    <property type="entry name" value="TPR-like_helical_dom_sf"/>
</dbReference>
<evidence type="ECO:0000313" key="1">
    <source>
        <dbReference type="EMBL" id="PIE25153.1"/>
    </source>
</evidence>
<dbReference type="AlphaFoldDB" id="A0A2G6JP13"/>
<dbReference type="EMBL" id="PDSH01000012">
    <property type="protein sequence ID" value="PIE25153.1"/>
    <property type="molecule type" value="Genomic_DNA"/>
</dbReference>
<evidence type="ECO:0000313" key="2">
    <source>
        <dbReference type="Proteomes" id="UP000243469"/>
    </source>
</evidence>
<gene>
    <name evidence="1" type="ORF">CSA60_01285</name>
</gene>
<accession>A0A2G6JP13</accession>
<protein>
    <recommendedName>
        <fullName evidence="3">Tetratricopeptide repeat protein</fullName>
    </recommendedName>
</protein>
<dbReference type="SUPFAM" id="SSF48452">
    <property type="entry name" value="TPR-like"/>
    <property type="match status" value="1"/>
</dbReference>
<dbReference type="Gene3D" id="1.25.40.10">
    <property type="entry name" value="Tetratricopeptide repeat domain"/>
    <property type="match status" value="1"/>
</dbReference>
<name>A0A2G6JP13_NEPCE</name>
<reference evidence="1 2" key="1">
    <citation type="submission" date="2017-10" db="EMBL/GenBank/DDBJ databases">
        <title>Novel microbial diversity and functional potential in the marine mammal oral microbiome.</title>
        <authorList>
            <person name="Dudek N.K."/>
            <person name="Sun C.L."/>
            <person name="Burstein D."/>
            <person name="Kantor R.S."/>
            <person name="Aliaga Goltsman D.S."/>
            <person name="Bik E.M."/>
            <person name="Thomas B.C."/>
            <person name="Banfield J.F."/>
            <person name="Relman D.A."/>
        </authorList>
    </citation>
    <scope>NUCLEOTIDE SEQUENCE [LARGE SCALE GENOMIC DNA]</scope>
    <source>
        <strain evidence="1">DOLJORAL78_47_21</strain>
    </source>
</reference>
<proteinExistence type="predicted"/>
<sequence length="139" mass="15948">MQQWEALMQATNDAFEKQCYFTALELCQRALRLATERFKRHDTIDLDRGIAAVMASYFNLADTYIALDQLQQADEVFADASTYLQHLLNDTETTRLKKSAVSHACSSLHFERTQFFHRHKTQLLSDEDTLSSTAGSQLH</sequence>
<dbReference type="Proteomes" id="UP000243469">
    <property type="component" value="Unassembled WGS sequence"/>
</dbReference>
<organism evidence="1 2">
    <name type="scientific">Neptuniibacter caesariensis</name>
    <dbReference type="NCBI Taxonomy" id="207954"/>
    <lineage>
        <taxon>Bacteria</taxon>
        <taxon>Pseudomonadati</taxon>
        <taxon>Pseudomonadota</taxon>
        <taxon>Gammaproteobacteria</taxon>
        <taxon>Oceanospirillales</taxon>
        <taxon>Oceanospirillaceae</taxon>
        <taxon>Neptuniibacter</taxon>
    </lineage>
</organism>